<evidence type="ECO:0000259" key="8">
    <source>
        <dbReference type="Pfam" id="PF10502"/>
    </source>
</evidence>
<dbReference type="GO" id="GO:0016020">
    <property type="term" value="C:membrane"/>
    <property type="evidence" value="ECO:0007669"/>
    <property type="project" value="UniProtKB-SubCell"/>
</dbReference>
<protein>
    <recommendedName>
        <fullName evidence="4 7">Signal peptidase I</fullName>
        <ecNumber evidence="3 7">3.4.21.89</ecNumber>
    </recommendedName>
</protein>
<feature type="active site" evidence="6">
    <location>
        <position position="40"/>
    </location>
</feature>
<feature type="active site" evidence="6">
    <location>
        <position position="80"/>
    </location>
</feature>
<evidence type="ECO:0000313" key="9">
    <source>
        <dbReference type="EMBL" id="SIO33051.1"/>
    </source>
</evidence>
<dbReference type="InterPro" id="IPR036286">
    <property type="entry name" value="LexA/Signal_pep-like_sf"/>
</dbReference>
<dbReference type="InterPro" id="IPR019533">
    <property type="entry name" value="Peptidase_S26"/>
</dbReference>
<dbReference type="RefSeq" id="WP_074258193.1">
    <property type="nucleotide sequence ID" value="NZ_FSRL01000002.1"/>
</dbReference>
<evidence type="ECO:0000256" key="4">
    <source>
        <dbReference type="ARBA" id="ARBA00019232"/>
    </source>
</evidence>
<dbReference type="Proteomes" id="UP000184932">
    <property type="component" value="Unassembled WGS sequence"/>
</dbReference>
<evidence type="ECO:0000256" key="7">
    <source>
        <dbReference type="RuleBase" id="RU362042"/>
    </source>
</evidence>
<accession>A0A1N6IM06</accession>
<comment type="catalytic activity">
    <reaction evidence="1 7">
        <text>Cleavage of hydrophobic, N-terminal signal or leader sequences from secreted and periplasmic proteins.</text>
        <dbReference type="EC" id="3.4.21.89"/>
    </reaction>
</comment>
<dbReference type="STRING" id="1217970.SAMN05444002_4059"/>
<dbReference type="Gene3D" id="2.10.109.10">
    <property type="entry name" value="Umud Fragment, subunit A"/>
    <property type="match status" value="1"/>
</dbReference>
<dbReference type="InterPro" id="IPR019757">
    <property type="entry name" value="Pept_S26A_signal_pept_1_Lys-AS"/>
</dbReference>
<evidence type="ECO:0000256" key="2">
    <source>
        <dbReference type="ARBA" id="ARBA00009370"/>
    </source>
</evidence>
<dbReference type="PANTHER" id="PTHR43390:SF1">
    <property type="entry name" value="CHLOROPLAST PROCESSING PEPTIDASE"/>
    <property type="match status" value="1"/>
</dbReference>
<evidence type="ECO:0000256" key="1">
    <source>
        <dbReference type="ARBA" id="ARBA00000677"/>
    </source>
</evidence>
<dbReference type="AlphaFoldDB" id="A0A1N6IM06"/>
<dbReference type="GO" id="GO:0006465">
    <property type="term" value="P:signal peptide processing"/>
    <property type="evidence" value="ECO:0007669"/>
    <property type="project" value="InterPro"/>
</dbReference>
<evidence type="ECO:0000256" key="3">
    <source>
        <dbReference type="ARBA" id="ARBA00013208"/>
    </source>
</evidence>
<proteinExistence type="inferred from homology"/>
<evidence type="ECO:0000313" key="10">
    <source>
        <dbReference type="Proteomes" id="UP000184932"/>
    </source>
</evidence>
<dbReference type="SUPFAM" id="SSF51306">
    <property type="entry name" value="LexA/Signal peptidase"/>
    <property type="match status" value="1"/>
</dbReference>
<dbReference type="EC" id="3.4.21.89" evidence="3 7"/>
<keyword evidence="10" id="KW-1185">Reference proteome</keyword>
<organism evidence="9 10">
    <name type="scientific">Vannielia litorea</name>
    <dbReference type="NCBI Taxonomy" id="1217970"/>
    <lineage>
        <taxon>Bacteria</taxon>
        <taxon>Pseudomonadati</taxon>
        <taxon>Pseudomonadota</taxon>
        <taxon>Alphaproteobacteria</taxon>
        <taxon>Rhodobacterales</taxon>
        <taxon>Paracoccaceae</taxon>
        <taxon>Vannielia</taxon>
    </lineage>
</organism>
<dbReference type="InterPro" id="IPR019758">
    <property type="entry name" value="Pept_S26A_signal_pept_1_CS"/>
</dbReference>
<dbReference type="EMBL" id="FSRL01000002">
    <property type="protein sequence ID" value="SIO33051.1"/>
    <property type="molecule type" value="Genomic_DNA"/>
</dbReference>
<comment type="subcellular location">
    <subcellularLocation>
        <location evidence="7">Membrane</location>
        <topology evidence="7">Single-pass type II membrane protein</topology>
    </subcellularLocation>
</comment>
<keyword evidence="5 7" id="KW-0378">Hydrolase</keyword>
<keyword evidence="7" id="KW-0645">Protease</keyword>
<dbReference type="GO" id="GO:0004252">
    <property type="term" value="F:serine-type endopeptidase activity"/>
    <property type="evidence" value="ECO:0007669"/>
    <property type="project" value="InterPro"/>
</dbReference>
<reference evidence="10" key="1">
    <citation type="submission" date="2016-11" db="EMBL/GenBank/DDBJ databases">
        <authorList>
            <person name="Varghese N."/>
            <person name="Submissions S."/>
        </authorList>
    </citation>
    <scope>NUCLEOTIDE SEQUENCE [LARGE SCALE GENOMIC DNA]</scope>
    <source>
        <strain evidence="10">DSM 29440</strain>
    </source>
</reference>
<dbReference type="PROSITE" id="PS00760">
    <property type="entry name" value="SPASE_I_2"/>
    <property type="match status" value="1"/>
</dbReference>
<dbReference type="InterPro" id="IPR000223">
    <property type="entry name" value="Pept_S26A_signal_pept_1"/>
</dbReference>
<evidence type="ECO:0000256" key="5">
    <source>
        <dbReference type="ARBA" id="ARBA00022801"/>
    </source>
</evidence>
<dbReference type="PROSITE" id="PS00761">
    <property type="entry name" value="SPASE_I_3"/>
    <property type="match status" value="1"/>
</dbReference>
<sequence>MRRVFYWLFIGLGAALVFGLPALALALRLIWAPSYIPAGSMKPTLLVGDYFFVNERLPRPIERGDVVVFRHPVSGADFVKRVVALGGDTIAMRGGVPVLNGEPLTQEPLGDFEELMAPQGPHGSLPRCANGQPGPGQPCLKSLLREHLPGGRSYRVLNAQTNGPLDDTAEFTVPPRHIFVMGDNRDNSLDSRVPQSAGGIGMVPLANIRGQADRVLFSAAGSWLYDFRNWRSDRYGKVIE</sequence>
<name>A0A1N6IM06_9RHOB</name>
<gene>
    <name evidence="9" type="ORF">SAMN05444002_4059</name>
</gene>
<dbReference type="CDD" id="cd06530">
    <property type="entry name" value="S26_SPase_I"/>
    <property type="match status" value="1"/>
</dbReference>
<dbReference type="PRINTS" id="PR00727">
    <property type="entry name" value="LEADERPTASE"/>
</dbReference>
<feature type="domain" description="Peptidase S26" evidence="8">
    <location>
        <begin position="15"/>
        <end position="215"/>
    </location>
</feature>
<dbReference type="Pfam" id="PF10502">
    <property type="entry name" value="Peptidase_S26"/>
    <property type="match status" value="1"/>
</dbReference>
<evidence type="ECO:0000256" key="6">
    <source>
        <dbReference type="PIRSR" id="PIRSR600223-1"/>
    </source>
</evidence>
<comment type="similarity">
    <text evidence="2 7">Belongs to the peptidase S26 family.</text>
</comment>
<dbReference type="GO" id="GO:0009003">
    <property type="term" value="F:signal peptidase activity"/>
    <property type="evidence" value="ECO:0007669"/>
    <property type="project" value="UniProtKB-EC"/>
</dbReference>
<dbReference type="NCBIfam" id="TIGR02227">
    <property type="entry name" value="sigpep_I_bact"/>
    <property type="match status" value="1"/>
</dbReference>
<dbReference type="PANTHER" id="PTHR43390">
    <property type="entry name" value="SIGNAL PEPTIDASE I"/>
    <property type="match status" value="1"/>
</dbReference>